<dbReference type="Gene3D" id="2.40.50.140">
    <property type="entry name" value="Nucleic acid-binding proteins"/>
    <property type="match status" value="1"/>
</dbReference>
<gene>
    <name evidence="5" type="primary">ssb</name>
    <name evidence="5" type="ORF">Pla110_14260</name>
</gene>
<dbReference type="PANTHER" id="PTHR10302">
    <property type="entry name" value="SINGLE-STRANDED DNA-BINDING PROTEIN"/>
    <property type="match status" value="1"/>
</dbReference>
<dbReference type="CDD" id="cd04496">
    <property type="entry name" value="SSB_OBF"/>
    <property type="match status" value="1"/>
</dbReference>
<dbReference type="Proteomes" id="UP000317178">
    <property type="component" value="Chromosome"/>
</dbReference>
<dbReference type="NCBIfam" id="TIGR00621">
    <property type="entry name" value="ssb"/>
    <property type="match status" value="1"/>
</dbReference>
<dbReference type="Pfam" id="PF00436">
    <property type="entry name" value="SSB"/>
    <property type="match status" value="1"/>
</dbReference>
<reference evidence="5 6" key="1">
    <citation type="submission" date="2019-02" db="EMBL/GenBank/DDBJ databases">
        <title>Deep-cultivation of Planctomycetes and their phenomic and genomic characterization uncovers novel biology.</title>
        <authorList>
            <person name="Wiegand S."/>
            <person name="Jogler M."/>
            <person name="Boedeker C."/>
            <person name="Pinto D."/>
            <person name="Vollmers J."/>
            <person name="Rivas-Marin E."/>
            <person name="Kohn T."/>
            <person name="Peeters S.H."/>
            <person name="Heuer A."/>
            <person name="Rast P."/>
            <person name="Oberbeckmann S."/>
            <person name="Bunk B."/>
            <person name="Jeske O."/>
            <person name="Meyerdierks A."/>
            <person name="Storesund J.E."/>
            <person name="Kallscheuer N."/>
            <person name="Luecker S."/>
            <person name="Lage O.M."/>
            <person name="Pohl T."/>
            <person name="Merkel B.J."/>
            <person name="Hornburger P."/>
            <person name="Mueller R.-W."/>
            <person name="Bruemmer F."/>
            <person name="Labrenz M."/>
            <person name="Spormann A.M."/>
            <person name="Op den Camp H."/>
            <person name="Overmann J."/>
            <person name="Amann R."/>
            <person name="Jetten M.S.M."/>
            <person name="Mascher T."/>
            <person name="Medema M.H."/>
            <person name="Devos D.P."/>
            <person name="Kaster A.-K."/>
            <person name="Ovreas L."/>
            <person name="Rohde M."/>
            <person name="Galperin M.Y."/>
            <person name="Jogler C."/>
        </authorList>
    </citation>
    <scope>NUCLEOTIDE SEQUENCE [LARGE SCALE GENOMIC DNA]</scope>
    <source>
        <strain evidence="5 6">Pla110</strain>
    </source>
</reference>
<dbReference type="InterPro" id="IPR012340">
    <property type="entry name" value="NA-bd_OB-fold"/>
</dbReference>
<evidence type="ECO:0000256" key="4">
    <source>
        <dbReference type="SAM" id="MobiDB-lite"/>
    </source>
</evidence>
<sequence>MASFNKVILMGNLTRDPQVRYTPSGTAVTDLGLAVNRTWFDKQSNSKKEEVTFIDVTLWGRQAEVAGEYLGKGRSVLIEGRLNLDQWDDKESGQKRSKLKVVCENMTMVGANSGGGGGGGTGGGGGGRSSGGGGGNQYGGGFDSGPDEPSSGGSEAFYDSPGGDDDVPF</sequence>
<dbReference type="PANTHER" id="PTHR10302:SF27">
    <property type="entry name" value="SINGLE-STRANDED DNA-BINDING PROTEIN"/>
    <property type="match status" value="1"/>
</dbReference>
<dbReference type="KEGG" id="plon:Pla110_14260"/>
<comment type="subunit">
    <text evidence="2">Homotetramer.</text>
</comment>
<evidence type="ECO:0000256" key="2">
    <source>
        <dbReference type="HAMAP-Rule" id="MF_00984"/>
    </source>
</evidence>
<dbReference type="GO" id="GO:0006260">
    <property type="term" value="P:DNA replication"/>
    <property type="evidence" value="ECO:0007669"/>
    <property type="project" value="InterPro"/>
</dbReference>
<dbReference type="InterPro" id="IPR000424">
    <property type="entry name" value="Primosome_PriB/ssb"/>
</dbReference>
<name>A0A518CKG4_9PLAN</name>
<dbReference type="RefSeq" id="WP_144994542.1">
    <property type="nucleotide sequence ID" value="NZ_CP036281.1"/>
</dbReference>
<comment type="caution">
    <text evidence="2">Lacks conserved residue(s) required for the propagation of feature annotation.</text>
</comment>
<evidence type="ECO:0000256" key="1">
    <source>
        <dbReference type="ARBA" id="ARBA00023125"/>
    </source>
</evidence>
<keyword evidence="6" id="KW-1185">Reference proteome</keyword>
<feature type="region of interest" description="Disordered" evidence="4">
    <location>
        <begin position="111"/>
        <end position="169"/>
    </location>
</feature>
<feature type="compositionally biased region" description="Gly residues" evidence="4">
    <location>
        <begin position="112"/>
        <end position="143"/>
    </location>
</feature>
<evidence type="ECO:0000313" key="5">
    <source>
        <dbReference type="EMBL" id="QDU79712.1"/>
    </source>
</evidence>
<organism evidence="5 6">
    <name type="scientific">Polystyrenella longa</name>
    <dbReference type="NCBI Taxonomy" id="2528007"/>
    <lineage>
        <taxon>Bacteria</taxon>
        <taxon>Pseudomonadati</taxon>
        <taxon>Planctomycetota</taxon>
        <taxon>Planctomycetia</taxon>
        <taxon>Planctomycetales</taxon>
        <taxon>Planctomycetaceae</taxon>
        <taxon>Polystyrenella</taxon>
    </lineage>
</organism>
<evidence type="ECO:0000256" key="3">
    <source>
        <dbReference type="RuleBase" id="RU000524"/>
    </source>
</evidence>
<keyword evidence="1 2" id="KW-0238">DNA-binding</keyword>
<dbReference type="HAMAP" id="MF_00984">
    <property type="entry name" value="SSB"/>
    <property type="match status" value="1"/>
</dbReference>
<accession>A0A518CKG4</accession>
<protein>
    <recommendedName>
        <fullName evidence="2 3">Single-stranded DNA-binding protein</fullName>
        <shortName evidence="2">SSB</shortName>
    </recommendedName>
</protein>
<dbReference type="PROSITE" id="PS50935">
    <property type="entry name" value="SSB"/>
    <property type="match status" value="1"/>
</dbReference>
<dbReference type="GO" id="GO:0003697">
    <property type="term" value="F:single-stranded DNA binding"/>
    <property type="evidence" value="ECO:0007669"/>
    <property type="project" value="UniProtKB-UniRule"/>
</dbReference>
<dbReference type="InterPro" id="IPR011344">
    <property type="entry name" value="ssDNA-bd"/>
</dbReference>
<proteinExistence type="inferred from homology"/>
<dbReference type="GO" id="GO:0009295">
    <property type="term" value="C:nucleoid"/>
    <property type="evidence" value="ECO:0007669"/>
    <property type="project" value="TreeGrafter"/>
</dbReference>
<dbReference type="SUPFAM" id="SSF50249">
    <property type="entry name" value="Nucleic acid-binding proteins"/>
    <property type="match status" value="1"/>
</dbReference>
<dbReference type="OrthoDB" id="9809878at2"/>
<dbReference type="AlphaFoldDB" id="A0A518CKG4"/>
<dbReference type="EMBL" id="CP036281">
    <property type="protein sequence ID" value="QDU79712.1"/>
    <property type="molecule type" value="Genomic_DNA"/>
</dbReference>
<evidence type="ECO:0000313" key="6">
    <source>
        <dbReference type="Proteomes" id="UP000317178"/>
    </source>
</evidence>